<accession>A0ACB5RI62</accession>
<dbReference type="Proteomes" id="UP001058074">
    <property type="component" value="Unassembled WGS sequence"/>
</dbReference>
<evidence type="ECO:0000313" key="1">
    <source>
        <dbReference type="EMBL" id="GKX68778.1"/>
    </source>
</evidence>
<comment type="caution">
    <text evidence="1">The sequence shown here is derived from an EMBL/GenBank/DDBJ whole genome shotgun (WGS) entry which is preliminary data.</text>
</comment>
<gene>
    <name evidence="1" type="primary">thiE_2</name>
    <name evidence="1" type="ORF">rsdtw13_40360</name>
</gene>
<evidence type="ECO:0000313" key="2">
    <source>
        <dbReference type="Proteomes" id="UP001058074"/>
    </source>
</evidence>
<reference evidence="1" key="1">
    <citation type="journal article" date="2025" name="Int. J. Syst. Evol. Microbiol.">
        <title>Inconstantimicrobium mannanitabidum sp. nov., a novel member of the family Clostridiaceae isolated from anoxic soil under the treatment of reductive soil disinfestation.</title>
        <authorList>
            <person name="Ueki A."/>
            <person name="Tonouchi A."/>
            <person name="Honma S."/>
            <person name="Kaku N."/>
            <person name="Ueki K."/>
        </authorList>
    </citation>
    <scope>NUCLEOTIDE SEQUENCE</scope>
    <source>
        <strain evidence="1">TW13</strain>
    </source>
</reference>
<sequence length="192" mass="21778">MMVFGITNRKLCEDFYNQINKISTSKLDYLILREKDLSEEELLQLALEVKNRLKLTNIKLIINSNIDVAKAIKADGIQLSYNKFLELKHRPFKKVGVSIHSYKEAIEAYKLGADYVIYGHVFETECKKGLKPRGFIELSKIAKDIDIPVIGLGGINHCNYKEVLEAGAEGIAVMSSLMNAQYVSEFVEKFLI</sequence>
<protein>
    <submittedName>
        <fullName evidence="1">Thiamine phosphate synthase</fullName>
    </submittedName>
</protein>
<keyword evidence="2" id="KW-1185">Reference proteome</keyword>
<name>A0ACB5RI62_9CLOT</name>
<dbReference type="EMBL" id="BROD01000001">
    <property type="protein sequence ID" value="GKX68778.1"/>
    <property type="molecule type" value="Genomic_DNA"/>
</dbReference>
<proteinExistence type="predicted"/>
<organism evidence="1 2">
    <name type="scientific">Inconstantimicrobium mannanitabidum</name>
    <dbReference type="NCBI Taxonomy" id="1604901"/>
    <lineage>
        <taxon>Bacteria</taxon>
        <taxon>Bacillati</taxon>
        <taxon>Bacillota</taxon>
        <taxon>Clostridia</taxon>
        <taxon>Eubacteriales</taxon>
        <taxon>Clostridiaceae</taxon>
        <taxon>Inconstantimicrobium</taxon>
    </lineage>
</organism>